<sequence>QVLDSEHTLNGSVACESHASCWCGFWQPKHSEFSVQQDDEMLQEVQMRDLFFRMFNYTISSF</sequence>
<organism evidence="1">
    <name type="scientific">Nothobranchius furzeri</name>
    <name type="common">Turquoise killifish</name>
    <dbReference type="NCBI Taxonomy" id="105023"/>
    <lineage>
        <taxon>Eukaryota</taxon>
        <taxon>Metazoa</taxon>
        <taxon>Chordata</taxon>
        <taxon>Craniata</taxon>
        <taxon>Vertebrata</taxon>
        <taxon>Euteleostomi</taxon>
        <taxon>Actinopterygii</taxon>
        <taxon>Neopterygii</taxon>
        <taxon>Teleostei</taxon>
        <taxon>Neoteleostei</taxon>
        <taxon>Acanthomorphata</taxon>
        <taxon>Ovalentaria</taxon>
        <taxon>Atherinomorphae</taxon>
        <taxon>Cyprinodontiformes</taxon>
        <taxon>Nothobranchiidae</taxon>
        <taxon>Nothobranchius</taxon>
    </lineage>
</organism>
<evidence type="ECO:0000313" key="1">
    <source>
        <dbReference type="EMBL" id="SBP62649.1"/>
    </source>
</evidence>
<name>A0A1A8B5Y1_NOTFU</name>
<dbReference type="AlphaFoldDB" id="A0A1A8B5Y1"/>
<reference evidence="1" key="1">
    <citation type="submission" date="2016-05" db="EMBL/GenBank/DDBJ databases">
        <authorList>
            <person name="Lavstsen T."/>
            <person name="Jespersen J.S."/>
        </authorList>
    </citation>
    <scope>NUCLEOTIDE SEQUENCE</scope>
    <source>
        <tissue evidence="1">Brain</tissue>
    </source>
</reference>
<accession>A0A1A8B5Y1</accession>
<protein>
    <submittedName>
        <fullName evidence="1">Uncharacterized protein</fullName>
    </submittedName>
</protein>
<feature type="non-terminal residue" evidence="1">
    <location>
        <position position="62"/>
    </location>
</feature>
<dbReference type="EMBL" id="HADY01024164">
    <property type="protein sequence ID" value="SBP62649.1"/>
    <property type="molecule type" value="Transcribed_RNA"/>
</dbReference>
<feature type="non-terminal residue" evidence="1">
    <location>
        <position position="1"/>
    </location>
</feature>
<proteinExistence type="predicted"/>
<gene>
    <name evidence="1" type="primary">Nfu_g_1_002455</name>
</gene>
<reference evidence="1" key="2">
    <citation type="submission" date="2016-06" db="EMBL/GenBank/DDBJ databases">
        <title>The genome of a short-lived fish provides insights into sex chromosome evolution and the genetic control of aging.</title>
        <authorList>
            <person name="Reichwald K."/>
            <person name="Felder M."/>
            <person name="Petzold A."/>
            <person name="Koch P."/>
            <person name="Groth M."/>
            <person name="Platzer M."/>
        </authorList>
    </citation>
    <scope>NUCLEOTIDE SEQUENCE</scope>
    <source>
        <tissue evidence="1">Brain</tissue>
    </source>
</reference>